<comment type="caution">
    <text evidence="2">The sequence shown here is derived from an EMBL/GenBank/DDBJ whole genome shotgun (WGS) entry which is preliminary data.</text>
</comment>
<evidence type="ECO:0000256" key="1">
    <source>
        <dbReference type="SAM" id="MobiDB-lite"/>
    </source>
</evidence>
<evidence type="ECO:0000313" key="3">
    <source>
        <dbReference type="Proteomes" id="UP001363151"/>
    </source>
</evidence>
<organism evidence="2 3">
    <name type="scientific">Aureococcus anophagefferens</name>
    <name type="common">Harmful bloom alga</name>
    <dbReference type="NCBI Taxonomy" id="44056"/>
    <lineage>
        <taxon>Eukaryota</taxon>
        <taxon>Sar</taxon>
        <taxon>Stramenopiles</taxon>
        <taxon>Ochrophyta</taxon>
        <taxon>Pelagophyceae</taxon>
        <taxon>Pelagomonadales</taxon>
        <taxon>Pelagomonadaceae</taxon>
        <taxon>Aureococcus</taxon>
    </lineage>
</organism>
<sequence>MNHALLGAPEPPRTAHEWVDFTIEHAALQGPGGVALGALLSAVGLDAPALAPQRRAVARVLESGARARARGVAGDASSSRPRRSGSGARAGATPDLGACKTAAALEHCKRANRLFGFPLCFFVGNVSRGDGARYELWSRGASKSNLQPDFNVRRREPRGGRGRRPGAPPRADRGAPTLVHELVAASGAAAHDRDPAAAKALGHGPAKAVAPSTASPRRAWRRCASAARLSLDHTFRTAPRPKGRAKPPVPAGGKRPYRRRQGQGAARRGGRVRLDGAARRAPARGAAEAAIVENTPVAPLARKLARAAPRFLPAVDALDRFLALEEAEDDGDLYAAADDEPSSLPSSPRGGGDGRRGAESESESDDDLEAWAPLEAS</sequence>
<feature type="compositionally biased region" description="Acidic residues" evidence="1">
    <location>
        <begin position="332"/>
        <end position="341"/>
    </location>
</feature>
<feature type="region of interest" description="Disordered" evidence="1">
    <location>
        <begin position="231"/>
        <end position="286"/>
    </location>
</feature>
<dbReference type="Proteomes" id="UP001363151">
    <property type="component" value="Unassembled WGS sequence"/>
</dbReference>
<feature type="compositionally biased region" description="Acidic residues" evidence="1">
    <location>
        <begin position="360"/>
        <end position="369"/>
    </location>
</feature>
<feature type="region of interest" description="Disordered" evidence="1">
    <location>
        <begin position="332"/>
        <end position="377"/>
    </location>
</feature>
<dbReference type="EMBL" id="JBBJCI010000420">
    <property type="protein sequence ID" value="KAK7231061.1"/>
    <property type="molecule type" value="Genomic_DNA"/>
</dbReference>
<feature type="compositionally biased region" description="Low complexity" evidence="1">
    <location>
        <begin position="68"/>
        <end position="92"/>
    </location>
</feature>
<name>A0ABR1FHV1_AURAN</name>
<feature type="region of interest" description="Disordered" evidence="1">
    <location>
        <begin position="68"/>
        <end position="94"/>
    </location>
</feature>
<protein>
    <submittedName>
        <fullName evidence="2">Uncharacterized protein</fullName>
    </submittedName>
</protein>
<gene>
    <name evidence="2" type="ORF">SO694_00076043</name>
</gene>
<feature type="region of interest" description="Disordered" evidence="1">
    <location>
        <begin position="145"/>
        <end position="218"/>
    </location>
</feature>
<evidence type="ECO:0000313" key="2">
    <source>
        <dbReference type="EMBL" id="KAK7231061.1"/>
    </source>
</evidence>
<keyword evidence="3" id="KW-1185">Reference proteome</keyword>
<accession>A0ABR1FHV1</accession>
<reference evidence="2 3" key="1">
    <citation type="submission" date="2024-03" db="EMBL/GenBank/DDBJ databases">
        <title>Aureococcus anophagefferens CCMP1851 and Kratosvirus quantuckense: Draft genome of a second virus-susceptible host strain in the model system.</title>
        <authorList>
            <person name="Chase E."/>
            <person name="Truchon A.R."/>
            <person name="Schepens W."/>
            <person name="Wilhelm S.W."/>
        </authorList>
    </citation>
    <scope>NUCLEOTIDE SEQUENCE [LARGE SCALE GENOMIC DNA]</scope>
    <source>
        <strain evidence="2 3">CCMP1851</strain>
    </source>
</reference>
<proteinExistence type="predicted"/>